<proteinExistence type="predicted"/>
<name>C0B4Y1_9FIRM</name>
<comment type="caution">
    <text evidence="1">The sequence shown here is derived from an EMBL/GenBank/DDBJ whole genome shotgun (WGS) entry which is preliminary data.</text>
</comment>
<dbReference type="AlphaFoldDB" id="C0B4Y1"/>
<organism evidence="1 2">
    <name type="scientific">Coprococcus comes ATCC 27758</name>
    <dbReference type="NCBI Taxonomy" id="470146"/>
    <lineage>
        <taxon>Bacteria</taxon>
        <taxon>Bacillati</taxon>
        <taxon>Bacillota</taxon>
        <taxon>Clostridia</taxon>
        <taxon>Lachnospirales</taxon>
        <taxon>Lachnospiraceae</taxon>
        <taxon>Coprococcus</taxon>
    </lineage>
</organism>
<dbReference type="HOGENOM" id="CLU_3268600_0_0_9"/>
<dbReference type="Proteomes" id="UP000003793">
    <property type="component" value="Unassembled WGS sequence"/>
</dbReference>
<reference evidence="1 2" key="1">
    <citation type="submission" date="2009-02" db="EMBL/GenBank/DDBJ databases">
        <authorList>
            <person name="Fulton L."/>
            <person name="Clifton S."/>
            <person name="Fulton B."/>
            <person name="Xu J."/>
            <person name="Minx P."/>
            <person name="Pepin K.H."/>
            <person name="Johnson M."/>
            <person name="Bhonagiri V."/>
            <person name="Nash W.E."/>
            <person name="Mardis E.R."/>
            <person name="Wilson R.K."/>
        </authorList>
    </citation>
    <scope>NUCLEOTIDE SEQUENCE [LARGE SCALE GENOMIC DNA]</scope>
    <source>
        <strain evidence="1 2">ATCC 27758</strain>
    </source>
</reference>
<dbReference type="EMBL" id="ABVR01000029">
    <property type="protein sequence ID" value="EEG91506.1"/>
    <property type="molecule type" value="Genomic_DNA"/>
</dbReference>
<accession>C0B4Y1</accession>
<protein>
    <submittedName>
        <fullName evidence="1">Uncharacterized protein</fullName>
    </submittedName>
</protein>
<sequence length="41" mass="4481">MDAMSQVQICACTTDLHLANVHHLMLEKVKNPLASKLASAF</sequence>
<gene>
    <name evidence="1" type="ORF">COPCOM_00201</name>
</gene>
<evidence type="ECO:0000313" key="1">
    <source>
        <dbReference type="EMBL" id="EEG91506.1"/>
    </source>
</evidence>
<reference evidence="1 2" key="2">
    <citation type="submission" date="2009-03" db="EMBL/GenBank/DDBJ databases">
        <title>Draft genome sequence of Coprococcus comes (ATCC 27758).</title>
        <authorList>
            <person name="Sudarsanam P."/>
            <person name="Ley R."/>
            <person name="Guruge J."/>
            <person name="Turnbaugh P.J."/>
            <person name="Mahowald M."/>
            <person name="Liep D."/>
            <person name="Gordon J."/>
        </authorList>
    </citation>
    <scope>NUCLEOTIDE SEQUENCE [LARGE SCALE GENOMIC DNA]</scope>
    <source>
        <strain evidence="1 2">ATCC 27758</strain>
    </source>
</reference>
<evidence type="ECO:0000313" key="2">
    <source>
        <dbReference type="Proteomes" id="UP000003793"/>
    </source>
</evidence>